<evidence type="ECO:0000313" key="1">
    <source>
        <dbReference type="EMBL" id="CEK97145.1"/>
    </source>
</evidence>
<dbReference type="AlphaFoldDB" id="A0A0B7BY93"/>
<name>A0A0B7BY93_9EUPU</name>
<protein>
    <submittedName>
        <fullName evidence="1">Uncharacterized protein</fullName>
    </submittedName>
</protein>
<organism evidence="1">
    <name type="scientific">Arion vulgaris</name>
    <dbReference type="NCBI Taxonomy" id="1028688"/>
    <lineage>
        <taxon>Eukaryota</taxon>
        <taxon>Metazoa</taxon>
        <taxon>Spiralia</taxon>
        <taxon>Lophotrochozoa</taxon>
        <taxon>Mollusca</taxon>
        <taxon>Gastropoda</taxon>
        <taxon>Heterobranchia</taxon>
        <taxon>Euthyneura</taxon>
        <taxon>Panpulmonata</taxon>
        <taxon>Eupulmonata</taxon>
        <taxon>Stylommatophora</taxon>
        <taxon>Helicina</taxon>
        <taxon>Arionoidea</taxon>
        <taxon>Arionidae</taxon>
        <taxon>Arion</taxon>
    </lineage>
</organism>
<dbReference type="EMBL" id="HACG01050280">
    <property type="protein sequence ID" value="CEK97145.1"/>
    <property type="molecule type" value="Transcribed_RNA"/>
</dbReference>
<reference evidence="1" key="1">
    <citation type="submission" date="2014-12" db="EMBL/GenBank/DDBJ databases">
        <title>Insight into the proteome of Arion vulgaris.</title>
        <authorList>
            <person name="Aradska J."/>
            <person name="Bulat T."/>
            <person name="Smidak R."/>
            <person name="Sarate P."/>
            <person name="Gangsoo J."/>
            <person name="Sialana F."/>
            <person name="Bilban M."/>
            <person name="Lubec G."/>
        </authorList>
    </citation>
    <scope>NUCLEOTIDE SEQUENCE</scope>
    <source>
        <tissue evidence="1">Skin</tissue>
    </source>
</reference>
<sequence>GEEKEKRERERKEIWLLNTREHNSKRNAKRQSKINYCTKILFVVDIKRTLYGG</sequence>
<accession>A0A0B7BY93</accession>
<gene>
    <name evidence="1" type="primary">ORF214803</name>
</gene>
<proteinExistence type="predicted"/>
<feature type="non-terminal residue" evidence="1">
    <location>
        <position position="1"/>
    </location>
</feature>